<evidence type="ECO:0000256" key="1">
    <source>
        <dbReference type="SAM" id="Phobius"/>
    </source>
</evidence>
<keyword evidence="1" id="KW-1133">Transmembrane helix</keyword>
<evidence type="ECO:0000313" key="2">
    <source>
        <dbReference type="EMBL" id="MBE1589537.1"/>
    </source>
</evidence>
<evidence type="ECO:0000313" key="3">
    <source>
        <dbReference type="Proteomes" id="UP000633509"/>
    </source>
</evidence>
<proteinExistence type="predicted"/>
<keyword evidence="1" id="KW-0812">Transmembrane</keyword>
<sequence>MTVDHLVPISGATEGELRPETVLTSHGRTLVVTDNASGHSVRVTPASLYHYNCRQVTAKTGQLQLVQGIAALDADGLVLLDLPGEWHKPDLDLFAHRAGIPLLDARSYPPARVRAVLASRAPGWQRLRGLRPLFPRKWHKPLAICAGIAGMALMAYLASLGMWAAWRAVSSLGRFLLEIFESKWLMVAFSPALLVLRPVFGRTNRWQVRRGTLLPSAGRGGPYLKANSSGKLQIFHGTELTATRQIGASPREAFSLLLYQYDSLTGLFILDVAGSPLYHLPGHWLPKHAHTFTKRHNLSLAVHRISREEYLNLTRTTKEATP</sequence>
<dbReference type="Proteomes" id="UP000633509">
    <property type="component" value="Unassembled WGS sequence"/>
</dbReference>
<feature type="transmembrane region" description="Helical" evidence="1">
    <location>
        <begin position="184"/>
        <end position="200"/>
    </location>
</feature>
<keyword evidence="3" id="KW-1185">Reference proteome</keyword>
<reference evidence="2 3" key="1">
    <citation type="submission" date="2020-10" db="EMBL/GenBank/DDBJ databases">
        <title>Sequencing the genomes of 1000 actinobacteria strains.</title>
        <authorList>
            <person name="Klenk H.-P."/>
        </authorList>
    </citation>
    <scope>NUCLEOTIDE SEQUENCE [LARGE SCALE GENOMIC DNA]</scope>
    <source>
        <strain evidence="2 3">DSM 43173</strain>
    </source>
</reference>
<feature type="transmembrane region" description="Helical" evidence="1">
    <location>
        <begin position="141"/>
        <end position="164"/>
    </location>
</feature>
<protein>
    <submittedName>
        <fullName evidence="2">Uncharacterized protein</fullName>
    </submittedName>
</protein>
<gene>
    <name evidence="2" type="ORF">H4W80_007795</name>
</gene>
<dbReference type="EMBL" id="JADBEK010000001">
    <property type="protein sequence ID" value="MBE1589537.1"/>
    <property type="molecule type" value="Genomic_DNA"/>
</dbReference>
<name>A0ABR9M9E6_9ACTN</name>
<organism evidence="2 3">
    <name type="scientific">Nonomuraea angiospora</name>
    <dbReference type="NCBI Taxonomy" id="46172"/>
    <lineage>
        <taxon>Bacteria</taxon>
        <taxon>Bacillati</taxon>
        <taxon>Actinomycetota</taxon>
        <taxon>Actinomycetes</taxon>
        <taxon>Streptosporangiales</taxon>
        <taxon>Streptosporangiaceae</taxon>
        <taxon>Nonomuraea</taxon>
    </lineage>
</organism>
<comment type="caution">
    <text evidence="2">The sequence shown here is derived from an EMBL/GenBank/DDBJ whole genome shotgun (WGS) entry which is preliminary data.</text>
</comment>
<dbReference type="RefSeq" id="WP_192789555.1">
    <property type="nucleotide sequence ID" value="NZ_JADBEK010000001.1"/>
</dbReference>
<keyword evidence="1" id="KW-0472">Membrane</keyword>
<accession>A0ABR9M9E6</accession>